<feature type="non-terminal residue" evidence="1">
    <location>
        <position position="1"/>
    </location>
</feature>
<name>A0A383DKM8_9ZZZZ</name>
<accession>A0A383DKM8</accession>
<dbReference type="EMBL" id="UINC01218007">
    <property type="protein sequence ID" value="SVE44853.1"/>
    <property type="molecule type" value="Genomic_DNA"/>
</dbReference>
<organism evidence="1">
    <name type="scientific">marine metagenome</name>
    <dbReference type="NCBI Taxonomy" id="408172"/>
    <lineage>
        <taxon>unclassified sequences</taxon>
        <taxon>metagenomes</taxon>
        <taxon>ecological metagenomes</taxon>
    </lineage>
</organism>
<protein>
    <submittedName>
        <fullName evidence="1">Uncharacterized protein</fullName>
    </submittedName>
</protein>
<dbReference type="AlphaFoldDB" id="A0A383DKM8"/>
<sequence length="53" mass="5741">VSISKESVGYSDPYQSVSSSLPYGTSPAIKTLKIPLFLHSYLPVKRPDSSVGR</sequence>
<reference evidence="1" key="1">
    <citation type="submission" date="2018-05" db="EMBL/GenBank/DDBJ databases">
        <authorList>
            <person name="Lanie J.A."/>
            <person name="Ng W.-L."/>
            <person name="Kazmierczak K.M."/>
            <person name="Andrzejewski T.M."/>
            <person name="Davidsen T.M."/>
            <person name="Wayne K.J."/>
            <person name="Tettelin H."/>
            <person name="Glass J.I."/>
            <person name="Rusch D."/>
            <person name="Podicherti R."/>
            <person name="Tsui H.-C.T."/>
            <person name="Winkler M.E."/>
        </authorList>
    </citation>
    <scope>NUCLEOTIDE SEQUENCE</scope>
</reference>
<proteinExistence type="predicted"/>
<feature type="non-terminal residue" evidence="1">
    <location>
        <position position="53"/>
    </location>
</feature>
<gene>
    <name evidence="1" type="ORF">METZ01_LOCUS497707</name>
</gene>
<evidence type="ECO:0000313" key="1">
    <source>
        <dbReference type="EMBL" id="SVE44853.1"/>
    </source>
</evidence>